<dbReference type="AlphaFoldDB" id="A0A8X6HSP0"/>
<sequence length="104" mass="12123">MNTWIMILAIVLFQLFSPSLSENSYRGQRPLSAEYRIKNVPSNKNLQPEIRSQADIEKETIEHGVSYKFCNMFGCDCTPPPGEICCTGYQYDRRSNRCRKVFYK</sequence>
<reference evidence="3" key="1">
    <citation type="submission" date="2020-07" db="EMBL/GenBank/DDBJ databases">
        <title>Multicomponent nature underlies the extraordinary mechanical properties of spider dragline silk.</title>
        <authorList>
            <person name="Kono N."/>
            <person name="Nakamura H."/>
            <person name="Mori M."/>
            <person name="Yoshida Y."/>
            <person name="Ohtoshi R."/>
            <person name="Malay A.D."/>
            <person name="Moran D.A.P."/>
            <person name="Tomita M."/>
            <person name="Numata K."/>
            <person name="Arakawa K."/>
        </authorList>
    </citation>
    <scope>NUCLEOTIDE SEQUENCE</scope>
</reference>
<evidence type="ECO:0000313" key="2">
    <source>
        <dbReference type="EMBL" id="GFR07278.1"/>
    </source>
</evidence>
<evidence type="ECO:0000313" key="4">
    <source>
        <dbReference type="Proteomes" id="UP000887116"/>
    </source>
</evidence>
<organism evidence="3 4">
    <name type="scientific">Trichonephila clavata</name>
    <name type="common">Joro spider</name>
    <name type="synonym">Nephila clavata</name>
    <dbReference type="NCBI Taxonomy" id="2740835"/>
    <lineage>
        <taxon>Eukaryota</taxon>
        <taxon>Metazoa</taxon>
        <taxon>Ecdysozoa</taxon>
        <taxon>Arthropoda</taxon>
        <taxon>Chelicerata</taxon>
        <taxon>Arachnida</taxon>
        <taxon>Araneae</taxon>
        <taxon>Araneomorphae</taxon>
        <taxon>Entelegynae</taxon>
        <taxon>Araneoidea</taxon>
        <taxon>Nephilidae</taxon>
        <taxon>Trichonephila</taxon>
    </lineage>
</organism>
<keyword evidence="1" id="KW-0732">Signal</keyword>
<dbReference type="OrthoDB" id="6416014at2759"/>
<keyword evidence="4" id="KW-1185">Reference proteome</keyword>
<dbReference type="EMBL" id="BMAO01019235">
    <property type="protein sequence ID" value="GFR29249.1"/>
    <property type="molecule type" value="Genomic_DNA"/>
</dbReference>
<evidence type="ECO:0000256" key="1">
    <source>
        <dbReference type="SAM" id="SignalP"/>
    </source>
</evidence>
<gene>
    <name evidence="3" type="primary">NCL1_31604</name>
    <name evidence="3" type="ORF">TNCT_107421</name>
    <name evidence="2" type="ORF">TNCT_255191</name>
</gene>
<comment type="caution">
    <text evidence="3">The sequence shown here is derived from an EMBL/GenBank/DDBJ whole genome shotgun (WGS) entry which is preliminary data.</text>
</comment>
<name>A0A8X6HSP0_TRICU</name>
<feature type="chain" id="PRO_5036596888" evidence="1">
    <location>
        <begin position="22"/>
        <end position="104"/>
    </location>
</feature>
<evidence type="ECO:0000313" key="3">
    <source>
        <dbReference type="EMBL" id="GFR29249.1"/>
    </source>
</evidence>
<dbReference type="Proteomes" id="UP000887116">
    <property type="component" value="Unassembled WGS sequence"/>
</dbReference>
<accession>A0A8X6HSP0</accession>
<feature type="signal peptide" evidence="1">
    <location>
        <begin position="1"/>
        <end position="21"/>
    </location>
</feature>
<proteinExistence type="predicted"/>
<protein>
    <submittedName>
        <fullName evidence="3">Uncharacterized protein</fullName>
    </submittedName>
</protein>
<dbReference type="EMBL" id="BMAO01016253">
    <property type="protein sequence ID" value="GFR07278.1"/>
    <property type="molecule type" value="Genomic_DNA"/>
</dbReference>